<protein>
    <submittedName>
        <fullName evidence="2">Uncharacterized protein</fullName>
    </submittedName>
</protein>
<accession>L7IQ38</accession>
<proteinExistence type="predicted"/>
<keyword evidence="1" id="KW-0175">Coiled coil</keyword>
<feature type="coiled-coil region" evidence="1">
    <location>
        <begin position="6"/>
        <end position="61"/>
    </location>
</feature>
<evidence type="ECO:0000313" key="2">
    <source>
        <dbReference type="EMBL" id="ELQ57998.1"/>
    </source>
</evidence>
<dbReference type="EMBL" id="JH794046">
    <property type="protein sequence ID" value="ELQ57998.1"/>
    <property type="molecule type" value="Genomic_DNA"/>
</dbReference>
<reference evidence="2" key="1">
    <citation type="journal article" date="2012" name="PLoS Genet.">
        <title>Comparative analysis of the genomes of two field isolates of the rice blast fungus Magnaporthe oryzae.</title>
        <authorList>
            <person name="Xue M."/>
            <person name="Yang J."/>
            <person name="Li Z."/>
            <person name="Hu S."/>
            <person name="Yao N."/>
            <person name="Dean R.A."/>
            <person name="Zhao W."/>
            <person name="Shen M."/>
            <person name="Zhang H."/>
            <person name="Li C."/>
            <person name="Liu L."/>
            <person name="Cao L."/>
            <person name="Xu X."/>
            <person name="Xing Y."/>
            <person name="Hsiang T."/>
            <person name="Zhang Z."/>
            <person name="Xu J.R."/>
            <person name="Peng Y.L."/>
        </authorList>
    </citation>
    <scope>NUCLEOTIDE SEQUENCE [LARGE SCALE GENOMIC DNA]</scope>
    <source>
        <strain evidence="2">P131</strain>
    </source>
</reference>
<gene>
    <name evidence="2" type="ORF">OOW_P131scaffold01740g4</name>
</gene>
<name>L7IQ38_PYRO1</name>
<organism>
    <name type="scientific">Pyricularia oryzae (strain P131)</name>
    <name type="common">Rice blast fungus</name>
    <name type="synonym">Magnaporthe oryzae</name>
    <dbReference type="NCBI Taxonomy" id="1143193"/>
    <lineage>
        <taxon>Eukaryota</taxon>
        <taxon>Fungi</taxon>
        <taxon>Dikarya</taxon>
        <taxon>Ascomycota</taxon>
        <taxon>Pezizomycotina</taxon>
        <taxon>Sordariomycetes</taxon>
        <taxon>Sordariomycetidae</taxon>
        <taxon>Magnaporthales</taxon>
        <taxon>Pyriculariaceae</taxon>
        <taxon>Pyricularia</taxon>
    </lineage>
</organism>
<evidence type="ECO:0000256" key="1">
    <source>
        <dbReference type="SAM" id="Coils"/>
    </source>
</evidence>
<dbReference type="AlphaFoldDB" id="L7IQ38"/>
<sequence length="195" mass="22438">MEDMGTRFLQDRVRAAKAKADALKAELLQAEHESAHLASEIEKAERRAFLEEEKNERETQTRNSIRKFLQEAKLPQKLPPRSFRREANRIAEYWENHGLESGLTFTSLMCLCQALPKTDWSLLEKYPDTFQELSSMERFTTPLSMMFLDCVPNCNVCTVRGLSGQKSMSRLPRVPISHFPEQRGQMTGRSTVAQN</sequence>